<gene>
    <name evidence="1" type="ORF">KDL01_01815</name>
</gene>
<organism evidence="1 2">
    <name type="scientific">Actinospica durhamensis</name>
    <dbReference type="NCBI Taxonomy" id="1508375"/>
    <lineage>
        <taxon>Bacteria</taxon>
        <taxon>Bacillati</taxon>
        <taxon>Actinomycetota</taxon>
        <taxon>Actinomycetes</taxon>
        <taxon>Catenulisporales</taxon>
        <taxon>Actinospicaceae</taxon>
        <taxon>Actinospica</taxon>
    </lineage>
</organism>
<reference evidence="1" key="1">
    <citation type="submission" date="2021-04" db="EMBL/GenBank/DDBJ databases">
        <title>Genome based classification of Actinospica acidithermotolerans sp. nov., an actinobacterium isolated from an Indonesian hot spring.</title>
        <authorList>
            <person name="Kusuma A.B."/>
            <person name="Putra K.E."/>
            <person name="Nafisah S."/>
            <person name="Loh J."/>
            <person name="Nouioui I."/>
            <person name="Goodfellow M."/>
        </authorList>
    </citation>
    <scope>NUCLEOTIDE SEQUENCE</scope>
    <source>
        <strain evidence="1">CSCA 57</strain>
    </source>
</reference>
<evidence type="ECO:0000313" key="1">
    <source>
        <dbReference type="EMBL" id="MBR7831977.1"/>
    </source>
</evidence>
<name>A0A941EI92_9ACTN</name>
<comment type="caution">
    <text evidence="1">The sequence shown here is derived from an EMBL/GenBank/DDBJ whole genome shotgun (WGS) entry which is preliminary data.</text>
</comment>
<sequence length="187" mass="19868">MHSAEPDHDVRTLTLEAFADTIIPGEKRHPEDRAVAGVSTGGGAVAAGAVPILETPEGGMEGALDDLAVALNGHARAYCASHDLEPDPALPFVGLSYDHRTALVQQLVSPDHPEKMMWVGVAMFSYMAFDTGAHMHTTEALAAGHPGLRTLGFADPDEDGLWRFPQYSYGRQLADIHPDTDATGSPS</sequence>
<dbReference type="Proteomes" id="UP000675781">
    <property type="component" value="Unassembled WGS sequence"/>
</dbReference>
<protein>
    <submittedName>
        <fullName evidence="1">Regulator</fullName>
    </submittedName>
</protein>
<proteinExistence type="predicted"/>
<evidence type="ECO:0000313" key="2">
    <source>
        <dbReference type="Proteomes" id="UP000675781"/>
    </source>
</evidence>
<dbReference type="AlphaFoldDB" id="A0A941EI92"/>
<dbReference type="RefSeq" id="WP_212526514.1">
    <property type="nucleotide sequence ID" value="NZ_JAGSOG010000004.1"/>
</dbReference>
<keyword evidence="2" id="KW-1185">Reference proteome</keyword>
<dbReference type="InterPro" id="IPR046029">
    <property type="entry name" value="DUF5987"/>
</dbReference>
<dbReference type="EMBL" id="JAGSOG010000004">
    <property type="protein sequence ID" value="MBR7831977.1"/>
    <property type="molecule type" value="Genomic_DNA"/>
</dbReference>
<accession>A0A941EI92</accession>
<dbReference type="Pfam" id="PF19449">
    <property type="entry name" value="DUF5987"/>
    <property type="match status" value="1"/>
</dbReference>